<dbReference type="GO" id="GO:0006891">
    <property type="term" value="P:intra-Golgi vesicle-mediated transport"/>
    <property type="evidence" value="ECO:0007669"/>
    <property type="project" value="InterPro"/>
</dbReference>
<feature type="region of interest" description="Disordered" evidence="11">
    <location>
        <begin position="491"/>
        <end position="527"/>
    </location>
</feature>
<feature type="coiled-coil region" evidence="10">
    <location>
        <begin position="328"/>
        <end position="362"/>
    </location>
</feature>
<evidence type="ECO:0000259" key="13">
    <source>
        <dbReference type="Pfam" id="PF08172"/>
    </source>
</evidence>
<feature type="region of interest" description="Disordered" evidence="11">
    <location>
        <begin position="1"/>
        <end position="20"/>
    </location>
</feature>
<reference evidence="15" key="2">
    <citation type="submission" date="2021-08" db="EMBL/GenBank/DDBJ databases">
        <authorList>
            <person name="Gostincar C."/>
            <person name="Sun X."/>
            <person name="Song Z."/>
            <person name="Gunde-Cimerman N."/>
        </authorList>
    </citation>
    <scope>NUCLEOTIDE SEQUENCE</scope>
    <source>
        <strain evidence="15">EXF-8016</strain>
    </source>
</reference>
<evidence type="ECO:0000256" key="12">
    <source>
        <dbReference type="SAM" id="Phobius"/>
    </source>
</evidence>
<proteinExistence type="inferred from homology"/>
<dbReference type="AlphaFoldDB" id="A0A9P8K9E2"/>
<evidence type="ECO:0000256" key="10">
    <source>
        <dbReference type="SAM" id="Coils"/>
    </source>
</evidence>
<keyword evidence="8 10" id="KW-0175">Coiled coil</keyword>
<organism evidence="15 16">
    <name type="scientific">Aureobasidium melanogenum</name>
    <name type="common">Aureobasidium pullulans var. melanogenum</name>
    <dbReference type="NCBI Taxonomy" id="46634"/>
    <lineage>
        <taxon>Eukaryota</taxon>
        <taxon>Fungi</taxon>
        <taxon>Dikarya</taxon>
        <taxon>Ascomycota</taxon>
        <taxon>Pezizomycotina</taxon>
        <taxon>Dothideomycetes</taxon>
        <taxon>Dothideomycetidae</taxon>
        <taxon>Dothideales</taxon>
        <taxon>Saccotheciaceae</taxon>
        <taxon>Aureobasidium</taxon>
    </lineage>
</organism>
<keyword evidence="9 12" id="KW-0472">Membrane</keyword>
<dbReference type="EMBL" id="JAHFYH010000018">
    <property type="protein sequence ID" value="KAH0224512.1"/>
    <property type="molecule type" value="Genomic_DNA"/>
</dbReference>
<evidence type="ECO:0000313" key="15">
    <source>
        <dbReference type="EMBL" id="KAH0224512.1"/>
    </source>
</evidence>
<gene>
    <name evidence="15" type="ORF">KCV03_g3480</name>
</gene>
<dbReference type="PANTHER" id="PTHR14043:SF2">
    <property type="entry name" value="HOMEOBOX PROTEIN CUT"/>
    <property type="match status" value="1"/>
</dbReference>
<sequence length="732" mass="81038">MASEAVEPQAVQGAATDQEKENKFQQAIASWRNVDLTSLISTLDTAASDLVTHQRDTLVQRKELAQKTKDFRKLEDAAKLGEIKGLLKSYQSFIDLISNQSKSTQSAFLHIYSPLSEAPDPYPLLEASIDSFVTAQEVVPKLESENKHLQSTVAKLTAQLEATESQLEQERSARQSSQSSQDSKIKEVEASWNAVLKEKQDNWDAREKSLEEKVDNQDRLLKELKASYDVAQRLGKAEDDTSNSVHGASQQELDLVNQELEKANLRLSELQGRNEQLRLELAQSTANQSSSRTAVSVEDDPAFLRLRSENSQLLRKLDAQRYEKDSEKTKWDSNIRSLERELESLKQDRESIKRKLDKCSDYDEVKQELDMLKSIEFATGDADDSDHETDAAPAAEKGESLEKLLLARNKKLSNELTILRVSHNDLQSRLESLQEELSNTNMELEKSRNLTQTLEEDLLQAQNEATNAFDPSAMSVAGTYTSRYPKSSYAASVRRGGNTSPTSSIISGFDNSTSSPRGLDSLRPEAPNAGILPMVTAQRDRFKAKIRELETNLQEQYTLVSSLRSEIASLQKDNLALYEKSRYVNSYNTKGGATSGYSSTNPSTITIDRSNPGTDARYKSAYENSISPFAAFRSKESSRAFQRLSLPERAVLQASRLVLATRTSRNMFAVWVVGLHLLVFVMLFSMGGGSDSTPHLTHTVAAGNAAIAGAKVAAAAQGGPGAKWEQPGFGDT</sequence>
<dbReference type="InterPro" id="IPR012955">
    <property type="entry name" value="CASP_C"/>
</dbReference>
<feature type="domain" description="CASP C-terminal" evidence="13">
    <location>
        <begin position="432"/>
        <end position="687"/>
    </location>
</feature>
<keyword evidence="6 12" id="KW-1133">Transmembrane helix</keyword>
<evidence type="ECO:0000256" key="4">
    <source>
        <dbReference type="ARBA" id="ARBA00022448"/>
    </source>
</evidence>
<dbReference type="PANTHER" id="PTHR14043">
    <property type="entry name" value="CCAAT DISPLACEMENT PROTEIN-RELATED"/>
    <property type="match status" value="1"/>
</dbReference>
<evidence type="ECO:0000256" key="5">
    <source>
        <dbReference type="ARBA" id="ARBA00022692"/>
    </source>
</evidence>
<comment type="caution">
    <text evidence="15">The sequence shown here is derived from an EMBL/GenBank/DDBJ whole genome shotgun (WGS) entry which is preliminary data.</text>
</comment>
<evidence type="ECO:0000256" key="8">
    <source>
        <dbReference type="ARBA" id="ARBA00023054"/>
    </source>
</evidence>
<feature type="coiled-coil region" evidence="10">
    <location>
        <begin position="539"/>
        <end position="566"/>
    </location>
</feature>
<evidence type="ECO:0000256" key="1">
    <source>
        <dbReference type="ARBA" id="ARBA00004409"/>
    </source>
</evidence>
<evidence type="ECO:0000256" key="9">
    <source>
        <dbReference type="ARBA" id="ARBA00023136"/>
    </source>
</evidence>
<feature type="coiled-coil region" evidence="10">
    <location>
        <begin position="253"/>
        <end position="287"/>
    </location>
</feature>
<keyword evidence="7" id="KW-0333">Golgi apparatus</keyword>
<evidence type="ECO:0000256" key="6">
    <source>
        <dbReference type="ARBA" id="ARBA00022989"/>
    </source>
</evidence>
<protein>
    <recommendedName>
        <fullName evidence="3">Protein CASP</fullName>
    </recommendedName>
</protein>
<feature type="domain" description="Cux N-terminal" evidence="14">
    <location>
        <begin position="19"/>
        <end position="131"/>
    </location>
</feature>
<evidence type="ECO:0000256" key="2">
    <source>
        <dbReference type="ARBA" id="ARBA00006415"/>
    </source>
</evidence>
<dbReference type="OrthoDB" id="10257567at2759"/>
<feature type="non-terminal residue" evidence="15">
    <location>
        <position position="732"/>
    </location>
</feature>
<keyword evidence="5 12" id="KW-0812">Transmembrane</keyword>
<feature type="compositionally biased region" description="Polar residues" evidence="11">
    <location>
        <begin position="497"/>
        <end position="516"/>
    </location>
</feature>
<evidence type="ECO:0000256" key="7">
    <source>
        <dbReference type="ARBA" id="ARBA00023034"/>
    </source>
</evidence>
<feature type="region of interest" description="Disordered" evidence="11">
    <location>
        <begin position="164"/>
        <end position="186"/>
    </location>
</feature>
<evidence type="ECO:0000256" key="3">
    <source>
        <dbReference type="ARBA" id="ARBA00018691"/>
    </source>
</evidence>
<reference evidence="15" key="1">
    <citation type="journal article" date="2021" name="J Fungi (Basel)">
        <title>Virulence traits and population genomics of the black yeast Aureobasidium melanogenum.</title>
        <authorList>
            <person name="Cernosa A."/>
            <person name="Sun X."/>
            <person name="Gostincar C."/>
            <person name="Fang C."/>
            <person name="Gunde-Cimerman N."/>
            <person name="Song Z."/>
        </authorList>
    </citation>
    <scope>NUCLEOTIDE SEQUENCE</scope>
    <source>
        <strain evidence="15">EXF-8016</strain>
    </source>
</reference>
<comment type="subcellular location">
    <subcellularLocation>
        <location evidence="1">Golgi apparatus membrane</location>
        <topology evidence="1">Single-pass type IV membrane protein</topology>
    </subcellularLocation>
</comment>
<comment type="similarity">
    <text evidence="2">Belongs to the CASP family.</text>
</comment>
<evidence type="ECO:0000313" key="16">
    <source>
        <dbReference type="Proteomes" id="UP000767238"/>
    </source>
</evidence>
<evidence type="ECO:0000256" key="11">
    <source>
        <dbReference type="SAM" id="MobiDB-lite"/>
    </source>
</evidence>
<dbReference type="Pfam" id="PF08172">
    <property type="entry name" value="CASP_C"/>
    <property type="match status" value="1"/>
</dbReference>
<name>A0A9P8K9E2_AURME</name>
<dbReference type="Pfam" id="PF25398">
    <property type="entry name" value="CUX1_N"/>
    <property type="match status" value="1"/>
</dbReference>
<feature type="transmembrane region" description="Helical" evidence="12">
    <location>
        <begin position="668"/>
        <end position="686"/>
    </location>
</feature>
<dbReference type="InterPro" id="IPR057476">
    <property type="entry name" value="Cux_N"/>
</dbReference>
<evidence type="ECO:0000259" key="14">
    <source>
        <dbReference type="Pfam" id="PF25398"/>
    </source>
</evidence>
<accession>A0A9P8K9E2</accession>
<keyword evidence="4" id="KW-0813">Transport</keyword>
<feature type="region of interest" description="Disordered" evidence="11">
    <location>
        <begin position="593"/>
        <end position="612"/>
    </location>
</feature>
<feature type="coiled-coil region" evidence="10">
    <location>
        <begin position="416"/>
        <end position="464"/>
    </location>
</feature>
<dbReference type="GO" id="GO:0000139">
    <property type="term" value="C:Golgi membrane"/>
    <property type="evidence" value="ECO:0007669"/>
    <property type="project" value="UniProtKB-SubCell"/>
</dbReference>
<dbReference type="Proteomes" id="UP000767238">
    <property type="component" value="Unassembled WGS sequence"/>
</dbReference>